<reference evidence="1" key="1">
    <citation type="submission" date="2018-05" db="EMBL/GenBank/DDBJ databases">
        <authorList>
            <person name="Lanie J.A."/>
            <person name="Ng W.-L."/>
            <person name="Kazmierczak K.M."/>
            <person name="Andrzejewski T.M."/>
            <person name="Davidsen T.M."/>
            <person name="Wayne K.J."/>
            <person name="Tettelin H."/>
            <person name="Glass J.I."/>
            <person name="Rusch D."/>
            <person name="Podicherti R."/>
            <person name="Tsui H.-C.T."/>
            <person name="Winkler M.E."/>
        </authorList>
    </citation>
    <scope>NUCLEOTIDE SEQUENCE</scope>
</reference>
<protein>
    <submittedName>
        <fullName evidence="1">Uncharacterized protein</fullName>
    </submittedName>
</protein>
<name>A0A382JQE0_9ZZZZ</name>
<accession>A0A382JQE0</accession>
<gene>
    <name evidence="1" type="ORF">METZ01_LOCUS267568</name>
</gene>
<organism evidence="1">
    <name type="scientific">marine metagenome</name>
    <dbReference type="NCBI Taxonomy" id="408172"/>
    <lineage>
        <taxon>unclassified sequences</taxon>
        <taxon>metagenomes</taxon>
        <taxon>ecological metagenomes</taxon>
    </lineage>
</organism>
<evidence type="ECO:0000313" key="1">
    <source>
        <dbReference type="EMBL" id="SVC14714.1"/>
    </source>
</evidence>
<dbReference type="EMBL" id="UINC01075982">
    <property type="protein sequence ID" value="SVC14714.1"/>
    <property type="molecule type" value="Genomic_DNA"/>
</dbReference>
<dbReference type="AlphaFoldDB" id="A0A382JQE0"/>
<sequence>MILTTLPVSTRPLAKGGLGITTLKRTVLPEYSRLTLHLNIPSTTLPETVRNFIYIRSSIHQP</sequence>
<proteinExistence type="predicted"/>